<keyword evidence="2" id="KW-1185">Reference proteome</keyword>
<sequence>MISEDAQNQIDSILRNSGSESMTQEEIDFANAINVSPENDCDYYKVAQSVLLERVSMDSNKRFTLVRLDKLAEANGCSLDTTKKPIIKPARIPVIGGGL</sequence>
<protein>
    <submittedName>
        <fullName evidence="1">Uncharacterized protein</fullName>
    </submittedName>
</protein>
<proteinExistence type="predicted"/>
<name>A0A6G7CMY1_9VIBR</name>
<gene>
    <name evidence="1" type="ORF">G5S32_15775</name>
</gene>
<evidence type="ECO:0000313" key="1">
    <source>
        <dbReference type="EMBL" id="QIH43455.1"/>
    </source>
</evidence>
<accession>A0A6G7CMY1</accession>
<dbReference type="Proteomes" id="UP000503003">
    <property type="component" value="Chromosome 2"/>
</dbReference>
<organism evidence="1 2">
    <name type="scientific">Vibrio ziniensis</name>
    <dbReference type="NCBI Taxonomy" id="2711221"/>
    <lineage>
        <taxon>Bacteria</taxon>
        <taxon>Pseudomonadati</taxon>
        <taxon>Pseudomonadota</taxon>
        <taxon>Gammaproteobacteria</taxon>
        <taxon>Vibrionales</taxon>
        <taxon>Vibrionaceae</taxon>
        <taxon>Vibrio</taxon>
    </lineage>
</organism>
<dbReference type="AlphaFoldDB" id="A0A6G7CMY1"/>
<evidence type="ECO:0000313" key="2">
    <source>
        <dbReference type="Proteomes" id="UP000503003"/>
    </source>
</evidence>
<dbReference type="KEGG" id="vzi:G5S32_15775"/>
<dbReference type="RefSeq" id="WP_165312989.1">
    <property type="nucleotide sequence ID" value="NZ_CP049332.1"/>
</dbReference>
<reference evidence="1 2" key="1">
    <citation type="submission" date="2020-02" db="EMBL/GenBank/DDBJ databases">
        <title>A complete genome of a marine bacterium Vibrio sp. ZWAL4003 isolated from the mangrove sediment with the ability to degrade polysaccharides.</title>
        <authorList>
            <person name="Wu J."/>
            <person name="Qu W."/>
            <person name="Zeng R."/>
        </authorList>
    </citation>
    <scope>NUCLEOTIDE SEQUENCE [LARGE SCALE GENOMIC DNA]</scope>
    <source>
        <strain evidence="1 2">ZWAL4003</strain>
    </source>
</reference>
<dbReference type="EMBL" id="CP049332">
    <property type="protein sequence ID" value="QIH43455.1"/>
    <property type="molecule type" value="Genomic_DNA"/>
</dbReference>